<evidence type="ECO:0000313" key="3">
    <source>
        <dbReference type="Proteomes" id="UP000265520"/>
    </source>
</evidence>
<dbReference type="EMBL" id="LXQA010693435">
    <property type="protein sequence ID" value="MCI66331.1"/>
    <property type="molecule type" value="Genomic_DNA"/>
</dbReference>
<evidence type="ECO:0000256" key="1">
    <source>
        <dbReference type="SAM" id="MobiDB-lite"/>
    </source>
</evidence>
<name>A0A392TYU6_9FABA</name>
<protein>
    <submittedName>
        <fullName evidence="2">Uncharacterized protein</fullName>
    </submittedName>
</protein>
<feature type="compositionally biased region" description="Low complexity" evidence="1">
    <location>
        <begin position="36"/>
        <end position="49"/>
    </location>
</feature>
<dbReference type="Proteomes" id="UP000265520">
    <property type="component" value="Unassembled WGS sequence"/>
</dbReference>
<feature type="region of interest" description="Disordered" evidence="1">
    <location>
        <begin position="16"/>
        <end position="83"/>
    </location>
</feature>
<organism evidence="2 3">
    <name type="scientific">Trifolium medium</name>
    <dbReference type="NCBI Taxonomy" id="97028"/>
    <lineage>
        <taxon>Eukaryota</taxon>
        <taxon>Viridiplantae</taxon>
        <taxon>Streptophyta</taxon>
        <taxon>Embryophyta</taxon>
        <taxon>Tracheophyta</taxon>
        <taxon>Spermatophyta</taxon>
        <taxon>Magnoliopsida</taxon>
        <taxon>eudicotyledons</taxon>
        <taxon>Gunneridae</taxon>
        <taxon>Pentapetalae</taxon>
        <taxon>rosids</taxon>
        <taxon>fabids</taxon>
        <taxon>Fabales</taxon>
        <taxon>Fabaceae</taxon>
        <taxon>Papilionoideae</taxon>
        <taxon>50 kb inversion clade</taxon>
        <taxon>NPAAA clade</taxon>
        <taxon>Hologalegina</taxon>
        <taxon>IRL clade</taxon>
        <taxon>Trifolieae</taxon>
        <taxon>Trifolium</taxon>
    </lineage>
</organism>
<sequence length="83" mass="8640">SEILGEINLVESDVSKTIGGVPTKTTSDSVQEPNQESVPESVVVPDVTTIEGGQSDGIDNDDNSHQKNASESVAVKDARASDD</sequence>
<proteinExistence type="predicted"/>
<reference evidence="2 3" key="1">
    <citation type="journal article" date="2018" name="Front. Plant Sci.">
        <title>Red Clover (Trifolium pratense) and Zigzag Clover (T. medium) - A Picture of Genomic Similarities and Differences.</title>
        <authorList>
            <person name="Dluhosova J."/>
            <person name="Istvanek J."/>
            <person name="Nedelnik J."/>
            <person name="Repkova J."/>
        </authorList>
    </citation>
    <scope>NUCLEOTIDE SEQUENCE [LARGE SCALE GENOMIC DNA]</scope>
    <source>
        <strain evidence="3">cv. 10/8</strain>
        <tissue evidence="2">Leaf</tissue>
    </source>
</reference>
<keyword evidence="3" id="KW-1185">Reference proteome</keyword>
<feature type="compositionally biased region" description="Basic and acidic residues" evidence="1">
    <location>
        <begin position="74"/>
        <end position="83"/>
    </location>
</feature>
<dbReference type="AlphaFoldDB" id="A0A392TYU6"/>
<accession>A0A392TYU6</accession>
<evidence type="ECO:0000313" key="2">
    <source>
        <dbReference type="EMBL" id="MCI66331.1"/>
    </source>
</evidence>
<feature type="non-terminal residue" evidence="2">
    <location>
        <position position="83"/>
    </location>
</feature>
<comment type="caution">
    <text evidence="2">The sequence shown here is derived from an EMBL/GenBank/DDBJ whole genome shotgun (WGS) entry which is preliminary data.</text>
</comment>
<feature type="non-terminal residue" evidence="2">
    <location>
        <position position="1"/>
    </location>
</feature>
<feature type="compositionally biased region" description="Polar residues" evidence="1">
    <location>
        <begin position="23"/>
        <end position="35"/>
    </location>
</feature>